<dbReference type="PROSITE" id="PS00028">
    <property type="entry name" value="ZINC_FINGER_C2H2_1"/>
    <property type="match status" value="1"/>
</dbReference>
<dbReference type="Proteomes" id="UP000008068">
    <property type="component" value="Unassembled WGS sequence"/>
</dbReference>
<dbReference type="EMBL" id="GL379852">
    <property type="protein sequence ID" value="EGT55667.1"/>
    <property type="molecule type" value="Genomic_DNA"/>
</dbReference>
<keyword evidence="3" id="KW-1185">Reference proteome</keyword>
<dbReference type="AlphaFoldDB" id="G0N9J7"/>
<proteinExistence type="predicted"/>
<feature type="domain" description="C2H2-type" evidence="1">
    <location>
        <begin position="222"/>
        <end position="243"/>
    </location>
</feature>
<dbReference type="FunCoup" id="G0N9J7">
    <property type="interactions" value="189"/>
</dbReference>
<sequence>MAPIKKQKKKMKRPQNRKFMIRDLPVGAAYLLHPSLRGVLVSRPKRWNSGSPSHRIAVNLIRKYKKQKKPRVLPFFCDQCRLSSRHFAHIKEHVCDKEEKKKANRKEENRKYSDYDCTNEIKLALSAEKQWRFNALAVVEQSLKPDEVVPKKYEFIQDPNTPQEVDAEPDREFYEAREEEYEDDITHYPISEVLVESSQAHRPEVTLKPSYHQSRNEAGVFCFNCKGSFDSYNQYHLHLRREHNNGECSDALPEYYYVEVQFTLLIFNSNQTLQRHDKSGMLDNKYKHVLRHHKPITRDISHIQCTLCKAINFATTGDLYSHMVKCASSTNNKEEGESPIDCPTVFGYGMPPSFGACQYVFPDPAKDRVPRYLSQQEMMIEQEF</sequence>
<reference evidence="3" key="1">
    <citation type="submission" date="2011-07" db="EMBL/GenBank/DDBJ databases">
        <authorList>
            <consortium name="Caenorhabditis brenneri Sequencing and Analysis Consortium"/>
            <person name="Wilson R.K."/>
        </authorList>
    </citation>
    <scope>NUCLEOTIDE SEQUENCE [LARGE SCALE GENOMIC DNA]</scope>
    <source>
        <strain evidence="3">PB2801</strain>
    </source>
</reference>
<dbReference type="eggNOG" id="ENOG502TGUA">
    <property type="taxonomic scope" value="Eukaryota"/>
</dbReference>
<accession>G0N9J7</accession>
<evidence type="ECO:0000259" key="1">
    <source>
        <dbReference type="PROSITE" id="PS00028"/>
    </source>
</evidence>
<dbReference type="InterPro" id="IPR013087">
    <property type="entry name" value="Znf_C2H2_type"/>
</dbReference>
<evidence type="ECO:0000313" key="2">
    <source>
        <dbReference type="EMBL" id="EGT55667.1"/>
    </source>
</evidence>
<evidence type="ECO:0000313" key="3">
    <source>
        <dbReference type="Proteomes" id="UP000008068"/>
    </source>
</evidence>
<gene>
    <name evidence="2" type="ORF">CAEBREN_17438</name>
</gene>
<protein>
    <recommendedName>
        <fullName evidence="1">C2H2-type domain-containing protein</fullName>
    </recommendedName>
</protein>
<dbReference type="HOGENOM" id="CLU_060808_0_0_1"/>
<name>G0N9J7_CAEBE</name>
<dbReference type="OrthoDB" id="5786942at2759"/>
<dbReference type="InParanoid" id="G0N9J7"/>
<dbReference type="OMA" id="KQWRFNA"/>
<organism evidence="3">
    <name type="scientific">Caenorhabditis brenneri</name>
    <name type="common">Nematode worm</name>
    <dbReference type="NCBI Taxonomy" id="135651"/>
    <lineage>
        <taxon>Eukaryota</taxon>
        <taxon>Metazoa</taxon>
        <taxon>Ecdysozoa</taxon>
        <taxon>Nematoda</taxon>
        <taxon>Chromadorea</taxon>
        <taxon>Rhabditida</taxon>
        <taxon>Rhabditina</taxon>
        <taxon>Rhabditomorpha</taxon>
        <taxon>Rhabditoidea</taxon>
        <taxon>Rhabditidae</taxon>
        <taxon>Peloderinae</taxon>
        <taxon>Caenorhabditis</taxon>
    </lineage>
</organism>